<feature type="short sequence motif" description="DGA/G" evidence="12">
    <location>
        <begin position="1013"/>
        <end position="1015"/>
    </location>
</feature>
<evidence type="ECO:0000256" key="12">
    <source>
        <dbReference type="PROSITE-ProRule" id="PRU01161"/>
    </source>
</evidence>
<dbReference type="SUPFAM" id="SSF51206">
    <property type="entry name" value="cAMP-binding domain-like"/>
    <property type="match status" value="3"/>
</dbReference>
<dbReference type="GO" id="GO:0046470">
    <property type="term" value="P:phosphatidylcholine metabolic process"/>
    <property type="evidence" value="ECO:0007669"/>
    <property type="project" value="InterPro"/>
</dbReference>
<keyword evidence="8 12" id="KW-0442">Lipid degradation</keyword>
<feature type="compositionally biased region" description="Polar residues" evidence="13">
    <location>
        <begin position="75"/>
        <end position="89"/>
    </location>
</feature>
<dbReference type="SMART" id="SM00100">
    <property type="entry name" value="cNMP"/>
    <property type="match status" value="3"/>
</dbReference>
<dbReference type="GO" id="GO:0016042">
    <property type="term" value="P:lipid catabolic process"/>
    <property type="evidence" value="ECO:0007669"/>
    <property type="project" value="UniProtKB-UniRule"/>
</dbReference>
<feature type="domain" description="Cyclic nucleotide-binding" evidence="15">
    <location>
        <begin position="157"/>
        <end position="283"/>
    </location>
</feature>
<protein>
    <recommendedName>
        <fullName evidence="3">lysophospholipase</fullName>
        <ecNumber evidence="3">3.1.1.5</ecNumber>
    </recommendedName>
</protein>
<dbReference type="InterPro" id="IPR000595">
    <property type="entry name" value="cNMP-bd_dom"/>
</dbReference>
<dbReference type="PANTHER" id="PTHR14226:SF29">
    <property type="entry name" value="NEUROPATHY TARGET ESTERASE SWS"/>
    <property type="match status" value="1"/>
</dbReference>
<dbReference type="GO" id="GO:0004622">
    <property type="term" value="F:phosphatidylcholine lysophospholipase activity"/>
    <property type="evidence" value="ECO:0007669"/>
    <property type="project" value="UniProtKB-EC"/>
</dbReference>
<dbReference type="SUPFAM" id="SSF52151">
    <property type="entry name" value="FabD/lysophospholipase-like"/>
    <property type="match status" value="1"/>
</dbReference>
<evidence type="ECO:0000313" key="18">
    <source>
        <dbReference type="Proteomes" id="UP001165289"/>
    </source>
</evidence>
<evidence type="ECO:0000256" key="11">
    <source>
        <dbReference type="ARBA" id="ARBA00023136"/>
    </source>
</evidence>
<comment type="similarity">
    <text evidence="2">Belongs to the NTE family.</text>
</comment>
<feature type="region of interest" description="Disordered" evidence="13">
    <location>
        <begin position="1233"/>
        <end position="1256"/>
    </location>
</feature>
<feature type="region of interest" description="Disordered" evidence="13">
    <location>
        <begin position="73"/>
        <end position="93"/>
    </location>
</feature>
<evidence type="ECO:0000313" key="17">
    <source>
        <dbReference type="EMBL" id="KAI6653531.1"/>
    </source>
</evidence>
<keyword evidence="7" id="KW-0256">Endoplasmic reticulum</keyword>
<evidence type="ECO:0000256" key="7">
    <source>
        <dbReference type="ARBA" id="ARBA00022824"/>
    </source>
</evidence>
<dbReference type="AlphaFoldDB" id="A0AAV7JZU8"/>
<dbReference type="PROSITE" id="PS51635">
    <property type="entry name" value="PNPLA"/>
    <property type="match status" value="1"/>
</dbReference>
<evidence type="ECO:0000259" key="16">
    <source>
        <dbReference type="PROSITE" id="PS51635"/>
    </source>
</evidence>
<keyword evidence="18" id="KW-1185">Reference proteome</keyword>
<evidence type="ECO:0000256" key="1">
    <source>
        <dbReference type="ARBA" id="ARBA00004389"/>
    </source>
</evidence>
<evidence type="ECO:0000256" key="9">
    <source>
        <dbReference type="ARBA" id="ARBA00022989"/>
    </source>
</evidence>
<feature type="domain" description="Cyclic nucleotide-binding" evidence="15">
    <location>
        <begin position="505"/>
        <end position="632"/>
    </location>
</feature>
<accession>A0AAV7JZU8</accession>
<evidence type="ECO:0000256" key="14">
    <source>
        <dbReference type="SAM" id="Phobius"/>
    </source>
</evidence>
<dbReference type="Pfam" id="PF00027">
    <property type="entry name" value="cNMP_binding"/>
    <property type="match status" value="2"/>
</dbReference>
<organism evidence="17 18">
    <name type="scientific">Oopsacas minuta</name>
    <dbReference type="NCBI Taxonomy" id="111878"/>
    <lineage>
        <taxon>Eukaryota</taxon>
        <taxon>Metazoa</taxon>
        <taxon>Porifera</taxon>
        <taxon>Hexactinellida</taxon>
        <taxon>Hexasterophora</taxon>
        <taxon>Lyssacinosida</taxon>
        <taxon>Leucopsacidae</taxon>
        <taxon>Oopsacas</taxon>
    </lineage>
</organism>
<evidence type="ECO:0000256" key="5">
    <source>
        <dbReference type="ARBA" id="ARBA00022692"/>
    </source>
</evidence>
<keyword evidence="4" id="KW-0597">Phosphoprotein</keyword>
<keyword evidence="6 12" id="KW-0378">Hydrolase</keyword>
<gene>
    <name evidence="17" type="ORF">LOD99_3426</name>
</gene>
<dbReference type="GO" id="GO:0005789">
    <property type="term" value="C:endoplasmic reticulum membrane"/>
    <property type="evidence" value="ECO:0007669"/>
    <property type="project" value="UniProtKB-SubCell"/>
</dbReference>
<sequence>MPNDLMTNGSSYTTGLLYYLETKNIIILSLFFFLIYWFLIRNADNTSHHTVTISRRPNRRRFSPFSLKHYKIGSQAENTDKNSPNQNGFNKRKRNVRKRDQFIGVMKRILSVSDVQPASIPSGPPQEYFDPLEDMNIDALPTPLPREVSLLLKNLQIFGHYEKPMFMELCKSVETQFVPAGAWLFRPGNKEDSIYVVFKGKIGIHILEHQQDLVISEVEEGHPVYSLLSLSAELVGYTQIYKTVAAQAMVDSTVIKLKVEYFKGFLSKNPDTFLRILQVLALNLMRINFLALHKYLDLQAVLLQDYKAPYTNDNSPLTPKKDLVSPRKKNSSVRFSLEEQQSTDFDTFLHQARLNPTSISDLLLITEEEYYNSQEENTNEIDKEESKALEKGRQALAQIFQLQDATAINRMTQLITMPKGTIVYSEGELKDFVYYVYSGKLVCTSRNPDDIPIKLYCVHAGEFEAVLSMLTGEPSIATLTTLTDVQLILLSKPMLFSIFKEEPHVLIPMASSIINRLSPFMRQIDFALNWVPLDAGVVLYKQDDSSDSAYIVLSGRLRSFIANEKGNKELIEEFGRGDIVGMVEVMTKSPYATTVYAIRDTHLVSLPTGLLNWIKVKAPQVVYRLIQLLGEKVLGSYKKVPVANKLPSSDLQYFLGNKNVSTVAIIAANSNVPISRFSEWLLLATNKFGSSRLLSSYSVQKSFSQNLFKIAHDYHFITWLERQEEDSELLLYQADARLTSWTKRCLRQADCILIVDTAENGPTIGPIVKQLNTTQNLVQRALVLLHRESTVIPKGTASWLKEVGYCSGRFHIRCPDYLFQEIDQNPESETDDDENMFKRISPRSDICRLARWLTGSSVGLVLGGGGARGGAHVGVIKALMESDIPIDIVGGTSMGACIGAMLCQARDYRQVEEMSSDLFKSLSKHWRQITDVTIPFTSVLTGSHFNNIIRTALGDHMIEDLWIPFFCITTDISENRMRVHQNGPLWPYVRASMTLTGYFPPICEPHEGNLLVDGGYLNNLPADVIKILGAKTVIAVDVSSEVVNNFTNYGYSLSGWWILWKKWVPFTGKINIPSMGDIQRGLTFVASVQQLDEVKASDCEYIRPSLGRFGLLQFSSHNELVDIGHDKMKSIAESWKKNPKMMRKMFSISTHQSERPQHGTKFYSIPFPKQKDEGFSRLRSLSNLASLTSVTNILANPTPTCDIMGYWSSPDVAVDIESGCFHKCASDPVLISDSENNTESSIHSRATSTEDVNQTS</sequence>
<dbReference type="PANTHER" id="PTHR14226">
    <property type="entry name" value="NEUROPATHY TARGET ESTERASE/SWISS CHEESE D.MELANOGASTER"/>
    <property type="match status" value="1"/>
</dbReference>
<proteinExistence type="inferred from homology"/>
<dbReference type="InterPro" id="IPR016035">
    <property type="entry name" value="Acyl_Trfase/lysoPLipase"/>
</dbReference>
<feature type="active site" description="Proton acceptor" evidence="12">
    <location>
        <position position="1013"/>
    </location>
</feature>
<feature type="domain" description="Cyclic nucleotide-binding" evidence="15">
    <location>
        <begin position="417"/>
        <end position="499"/>
    </location>
</feature>
<name>A0AAV7JZU8_9METZ</name>
<dbReference type="PROSITE" id="PS50042">
    <property type="entry name" value="CNMP_BINDING_3"/>
    <property type="match status" value="3"/>
</dbReference>
<evidence type="ECO:0000256" key="3">
    <source>
        <dbReference type="ARBA" id="ARBA00013274"/>
    </source>
</evidence>
<reference evidence="17 18" key="1">
    <citation type="journal article" date="2023" name="BMC Biol.">
        <title>The compact genome of the sponge Oopsacas minuta (Hexactinellida) is lacking key metazoan core genes.</title>
        <authorList>
            <person name="Santini S."/>
            <person name="Schenkelaars Q."/>
            <person name="Jourda C."/>
            <person name="Duchesne M."/>
            <person name="Belahbib H."/>
            <person name="Rocher C."/>
            <person name="Selva M."/>
            <person name="Riesgo A."/>
            <person name="Vervoort M."/>
            <person name="Leys S.P."/>
            <person name="Kodjabachian L."/>
            <person name="Le Bivic A."/>
            <person name="Borchiellini C."/>
            <person name="Claverie J.M."/>
            <person name="Renard E."/>
        </authorList>
    </citation>
    <scope>NUCLEOTIDE SEQUENCE [LARGE SCALE GENOMIC DNA]</scope>
    <source>
        <strain evidence="17">SPO-2</strain>
    </source>
</reference>
<dbReference type="Pfam" id="PF24179">
    <property type="entry name" value="NTE_Ploop"/>
    <property type="match status" value="1"/>
</dbReference>
<dbReference type="Proteomes" id="UP001165289">
    <property type="component" value="Unassembled WGS sequence"/>
</dbReference>
<evidence type="ECO:0000256" key="10">
    <source>
        <dbReference type="ARBA" id="ARBA00023098"/>
    </source>
</evidence>
<comment type="caution">
    <text evidence="17">The sequence shown here is derived from an EMBL/GenBank/DDBJ whole genome shotgun (WGS) entry which is preliminary data.</text>
</comment>
<dbReference type="CDD" id="cd00038">
    <property type="entry name" value="CAP_ED"/>
    <property type="match status" value="3"/>
</dbReference>
<feature type="transmembrane region" description="Helical" evidence="14">
    <location>
        <begin position="16"/>
        <end position="39"/>
    </location>
</feature>
<dbReference type="InterPro" id="IPR002641">
    <property type="entry name" value="PNPLA_dom"/>
</dbReference>
<keyword evidence="11 14" id="KW-0472">Membrane</keyword>
<evidence type="ECO:0000259" key="15">
    <source>
        <dbReference type="PROSITE" id="PS50042"/>
    </source>
</evidence>
<dbReference type="FunFam" id="2.60.120.10:FF:000010">
    <property type="entry name" value="neuropathy target esterase isoform X1"/>
    <property type="match status" value="1"/>
</dbReference>
<evidence type="ECO:0000256" key="13">
    <source>
        <dbReference type="SAM" id="MobiDB-lite"/>
    </source>
</evidence>
<dbReference type="InterPro" id="IPR001423">
    <property type="entry name" value="LysoPLipase_patatin_CS"/>
</dbReference>
<dbReference type="EC" id="3.1.1.5" evidence="3"/>
<dbReference type="InterPro" id="IPR014710">
    <property type="entry name" value="RmlC-like_jellyroll"/>
</dbReference>
<evidence type="ECO:0000256" key="8">
    <source>
        <dbReference type="ARBA" id="ARBA00022963"/>
    </source>
</evidence>
<dbReference type="InterPro" id="IPR050301">
    <property type="entry name" value="NTE"/>
</dbReference>
<feature type="domain" description="PNPLA" evidence="16">
    <location>
        <begin position="860"/>
        <end position="1026"/>
    </location>
</feature>
<keyword evidence="10 12" id="KW-0443">Lipid metabolism</keyword>
<comment type="subcellular location">
    <subcellularLocation>
        <location evidence="1">Endoplasmic reticulum membrane</location>
        <topology evidence="1">Single-pass membrane protein</topology>
    </subcellularLocation>
</comment>
<dbReference type="InterPro" id="IPR056556">
    <property type="entry name" value="NTE1_P-loop_dom"/>
</dbReference>
<evidence type="ECO:0000256" key="2">
    <source>
        <dbReference type="ARBA" id="ARBA00006636"/>
    </source>
</evidence>
<feature type="short sequence motif" description="GXGXXG" evidence="12">
    <location>
        <begin position="864"/>
        <end position="869"/>
    </location>
</feature>
<keyword evidence="9 14" id="KW-1133">Transmembrane helix</keyword>
<keyword evidence="5 14" id="KW-0812">Transmembrane</keyword>
<dbReference type="InterPro" id="IPR018490">
    <property type="entry name" value="cNMP-bd_dom_sf"/>
</dbReference>
<dbReference type="Pfam" id="PF01734">
    <property type="entry name" value="Patatin"/>
    <property type="match status" value="1"/>
</dbReference>
<evidence type="ECO:0000256" key="4">
    <source>
        <dbReference type="ARBA" id="ARBA00022553"/>
    </source>
</evidence>
<dbReference type="PROSITE" id="PS01237">
    <property type="entry name" value="UPF0028"/>
    <property type="match status" value="1"/>
</dbReference>
<feature type="short sequence motif" description="GXSXG" evidence="12">
    <location>
        <begin position="891"/>
        <end position="895"/>
    </location>
</feature>
<evidence type="ECO:0000256" key="6">
    <source>
        <dbReference type="ARBA" id="ARBA00022801"/>
    </source>
</evidence>
<feature type="active site" description="Nucleophile" evidence="12">
    <location>
        <position position="893"/>
    </location>
</feature>
<dbReference type="Gene3D" id="2.60.120.10">
    <property type="entry name" value="Jelly Rolls"/>
    <property type="match status" value="3"/>
</dbReference>
<dbReference type="Gene3D" id="3.40.1090.10">
    <property type="entry name" value="Cytosolic phospholipase A2 catalytic domain"/>
    <property type="match status" value="2"/>
</dbReference>
<dbReference type="EMBL" id="JAKMXF010000266">
    <property type="protein sequence ID" value="KAI6653531.1"/>
    <property type="molecule type" value="Genomic_DNA"/>
</dbReference>